<dbReference type="InterPro" id="IPR048147">
    <property type="entry name" value="CBO0543-like"/>
</dbReference>
<name>A0A8J6HZ45_9FIRM</name>
<accession>A0A8J6HZ45</accession>
<evidence type="ECO:0000256" key="1">
    <source>
        <dbReference type="SAM" id="Phobius"/>
    </source>
</evidence>
<dbReference type="Proteomes" id="UP000657177">
    <property type="component" value="Unassembled WGS sequence"/>
</dbReference>
<feature type="transmembrane region" description="Helical" evidence="1">
    <location>
        <begin position="84"/>
        <end position="106"/>
    </location>
</feature>
<keyword evidence="1" id="KW-0812">Transmembrane</keyword>
<dbReference type="NCBIfam" id="NF041644">
    <property type="entry name" value="CBO0543_fam"/>
    <property type="match status" value="1"/>
</dbReference>
<keyword evidence="1" id="KW-1133">Transmembrane helix</keyword>
<organism evidence="2 3">
    <name type="scientific">Capillibacterium thermochitinicola</name>
    <dbReference type="NCBI Taxonomy" id="2699427"/>
    <lineage>
        <taxon>Bacteria</taxon>
        <taxon>Bacillati</taxon>
        <taxon>Bacillota</taxon>
        <taxon>Capillibacterium</taxon>
    </lineage>
</organism>
<reference evidence="2" key="1">
    <citation type="submission" date="2020-06" db="EMBL/GenBank/DDBJ databases">
        <title>Novel chitinolytic bacterium.</title>
        <authorList>
            <person name="Ungkulpasvich U."/>
            <person name="Kosugi A."/>
            <person name="Uke A."/>
        </authorList>
    </citation>
    <scope>NUCLEOTIDE SEQUENCE</scope>
    <source>
        <strain evidence="2">UUS1-1</strain>
    </source>
</reference>
<keyword evidence="3" id="KW-1185">Reference proteome</keyword>
<proteinExistence type="predicted"/>
<feature type="transmembrane region" description="Helical" evidence="1">
    <location>
        <begin position="112"/>
        <end position="130"/>
    </location>
</feature>
<protein>
    <submittedName>
        <fullName evidence="2">Uncharacterized protein</fullName>
    </submittedName>
</protein>
<comment type="caution">
    <text evidence="2">The sequence shown here is derived from an EMBL/GenBank/DDBJ whole genome shotgun (WGS) entry which is preliminary data.</text>
</comment>
<evidence type="ECO:0000313" key="2">
    <source>
        <dbReference type="EMBL" id="MBA2132023.1"/>
    </source>
</evidence>
<evidence type="ECO:0000313" key="3">
    <source>
        <dbReference type="Proteomes" id="UP000657177"/>
    </source>
</evidence>
<sequence>MVGVGLWFVFLLVVPRREWRDLYPTIVFTALLATITDLLGVTLGQWEYIGPTTGGLSLWSDLGIAPPQGGFAVYLSRRYPRWAWLNWFVWIGANAVGEWLFVQWGLIRYHQWNTLKASLFYIPFFALIFLQERWWRTEQAASKAAESAVGSGPKRIFTGRRD</sequence>
<dbReference type="EMBL" id="JAAKDE010000001">
    <property type="protein sequence ID" value="MBA2132023.1"/>
    <property type="molecule type" value="Genomic_DNA"/>
</dbReference>
<feature type="transmembrane region" description="Helical" evidence="1">
    <location>
        <begin position="26"/>
        <end position="44"/>
    </location>
</feature>
<keyword evidence="1" id="KW-0472">Membrane</keyword>
<gene>
    <name evidence="2" type="ORF">G5B42_00395</name>
</gene>
<dbReference type="RefSeq" id="WP_181338461.1">
    <property type="nucleotide sequence ID" value="NZ_JAAKDE010000001.1"/>
</dbReference>
<dbReference type="AlphaFoldDB" id="A0A8J6HZ45"/>